<keyword evidence="1" id="KW-0812">Transmembrane</keyword>
<gene>
    <name evidence="2" type="ORF">BpHYR1_004030</name>
</gene>
<organism evidence="2 3">
    <name type="scientific">Brachionus plicatilis</name>
    <name type="common">Marine rotifer</name>
    <name type="synonym">Brachionus muelleri</name>
    <dbReference type="NCBI Taxonomy" id="10195"/>
    <lineage>
        <taxon>Eukaryota</taxon>
        <taxon>Metazoa</taxon>
        <taxon>Spiralia</taxon>
        <taxon>Gnathifera</taxon>
        <taxon>Rotifera</taxon>
        <taxon>Eurotatoria</taxon>
        <taxon>Monogononta</taxon>
        <taxon>Pseudotrocha</taxon>
        <taxon>Ploima</taxon>
        <taxon>Brachionidae</taxon>
        <taxon>Brachionus</taxon>
    </lineage>
</organism>
<dbReference type="Proteomes" id="UP000276133">
    <property type="component" value="Unassembled WGS sequence"/>
</dbReference>
<sequence>MHYKYWFINTKKITQNKIFSSSCNNCTAKKNILFHGLLLIIIIFIYLFVYLYRAKAPSSKIKNKKY</sequence>
<evidence type="ECO:0000256" key="1">
    <source>
        <dbReference type="SAM" id="Phobius"/>
    </source>
</evidence>
<evidence type="ECO:0000313" key="2">
    <source>
        <dbReference type="EMBL" id="RNA42400.1"/>
    </source>
</evidence>
<reference evidence="2 3" key="1">
    <citation type="journal article" date="2018" name="Sci. Rep.">
        <title>Genomic signatures of local adaptation to the degree of environmental predictability in rotifers.</title>
        <authorList>
            <person name="Franch-Gras L."/>
            <person name="Hahn C."/>
            <person name="Garcia-Roger E.M."/>
            <person name="Carmona M.J."/>
            <person name="Serra M."/>
            <person name="Gomez A."/>
        </authorList>
    </citation>
    <scope>NUCLEOTIDE SEQUENCE [LARGE SCALE GENOMIC DNA]</scope>
    <source>
        <strain evidence="2">HYR1</strain>
    </source>
</reference>
<proteinExistence type="predicted"/>
<comment type="caution">
    <text evidence="2">The sequence shown here is derived from an EMBL/GenBank/DDBJ whole genome shotgun (WGS) entry which is preliminary data.</text>
</comment>
<keyword evidence="1" id="KW-1133">Transmembrane helix</keyword>
<protein>
    <submittedName>
        <fullName evidence="2">Uncharacterized protein</fullName>
    </submittedName>
</protein>
<dbReference type="EMBL" id="REGN01000368">
    <property type="protein sequence ID" value="RNA42400.1"/>
    <property type="molecule type" value="Genomic_DNA"/>
</dbReference>
<accession>A0A3M7T3G8</accession>
<feature type="transmembrane region" description="Helical" evidence="1">
    <location>
        <begin position="32"/>
        <end position="52"/>
    </location>
</feature>
<keyword evidence="1" id="KW-0472">Membrane</keyword>
<name>A0A3M7T3G8_BRAPC</name>
<dbReference type="AlphaFoldDB" id="A0A3M7T3G8"/>
<evidence type="ECO:0000313" key="3">
    <source>
        <dbReference type="Proteomes" id="UP000276133"/>
    </source>
</evidence>
<keyword evidence="3" id="KW-1185">Reference proteome</keyword>